<protein>
    <submittedName>
        <fullName evidence="2">Uncharacterized protein</fullName>
    </submittedName>
</protein>
<dbReference type="EMBL" id="CAMGYJ010000007">
    <property type="protein sequence ID" value="CAI0449583.1"/>
    <property type="molecule type" value="Genomic_DNA"/>
</dbReference>
<gene>
    <name evidence="2" type="ORF">LITE_LOCUS30239</name>
</gene>
<accession>A0AAV0MU80</accession>
<evidence type="ECO:0000256" key="1">
    <source>
        <dbReference type="SAM" id="Phobius"/>
    </source>
</evidence>
<keyword evidence="1" id="KW-0812">Transmembrane</keyword>
<keyword evidence="3" id="KW-1185">Reference proteome</keyword>
<proteinExistence type="predicted"/>
<dbReference type="Proteomes" id="UP001154282">
    <property type="component" value="Unassembled WGS sequence"/>
</dbReference>
<organism evidence="2 3">
    <name type="scientific">Linum tenue</name>
    <dbReference type="NCBI Taxonomy" id="586396"/>
    <lineage>
        <taxon>Eukaryota</taxon>
        <taxon>Viridiplantae</taxon>
        <taxon>Streptophyta</taxon>
        <taxon>Embryophyta</taxon>
        <taxon>Tracheophyta</taxon>
        <taxon>Spermatophyta</taxon>
        <taxon>Magnoliopsida</taxon>
        <taxon>eudicotyledons</taxon>
        <taxon>Gunneridae</taxon>
        <taxon>Pentapetalae</taxon>
        <taxon>rosids</taxon>
        <taxon>fabids</taxon>
        <taxon>Malpighiales</taxon>
        <taxon>Linaceae</taxon>
        <taxon>Linum</taxon>
    </lineage>
</organism>
<keyword evidence="1" id="KW-1133">Transmembrane helix</keyword>
<evidence type="ECO:0000313" key="2">
    <source>
        <dbReference type="EMBL" id="CAI0449583.1"/>
    </source>
</evidence>
<comment type="caution">
    <text evidence="2">The sequence shown here is derived from an EMBL/GenBank/DDBJ whole genome shotgun (WGS) entry which is preliminary data.</text>
</comment>
<evidence type="ECO:0000313" key="3">
    <source>
        <dbReference type="Proteomes" id="UP001154282"/>
    </source>
</evidence>
<name>A0AAV0MU80_9ROSI</name>
<keyword evidence="1" id="KW-0472">Membrane</keyword>
<feature type="non-terminal residue" evidence="2">
    <location>
        <position position="1"/>
    </location>
</feature>
<dbReference type="AlphaFoldDB" id="A0AAV0MU80"/>
<feature type="transmembrane region" description="Helical" evidence="1">
    <location>
        <begin position="74"/>
        <end position="96"/>
    </location>
</feature>
<sequence length="103" mass="11170">SLHPASTFSFLPFITDSQQHQNLASIIINFFPPSNRSLQQSLPPSSSSLKKPLHLSPRVIIATASNRRRRLTKALALVPCVIFPAASPATSPIIAISGETPHY</sequence>
<reference evidence="2" key="1">
    <citation type="submission" date="2022-08" db="EMBL/GenBank/DDBJ databases">
        <authorList>
            <person name="Gutierrez-Valencia J."/>
        </authorList>
    </citation>
    <scope>NUCLEOTIDE SEQUENCE</scope>
</reference>